<gene>
    <name evidence="3" type="ORF">AGERDE_LOCUS5276</name>
</gene>
<organism evidence="3 4">
    <name type="scientific">Ambispora gerdemannii</name>
    <dbReference type="NCBI Taxonomy" id="144530"/>
    <lineage>
        <taxon>Eukaryota</taxon>
        <taxon>Fungi</taxon>
        <taxon>Fungi incertae sedis</taxon>
        <taxon>Mucoromycota</taxon>
        <taxon>Glomeromycotina</taxon>
        <taxon>Glomeromycetes</taxon>
        <taxon>Archaeosporales</taxon>
        <taxon>Ambisporaceae</taxon>
        <taxon>Ambispora</taxon>
    </lineage>
</organism>
<keyword evidence="2" id="KW-0812">Transmembrane</keyword>
<evidence type="ECO:0000256" key="1">
    <source>
        <dbReference type="SAM" id="MobiDB-lite"/>
    </source>
</evidence>
<accession>A0A9N9A931</accession>
<feature type="region of interest" description="Disordered" evidence="1">
    <location>
        <begin position="464"/>
        <end position="485"/>
    </location>
</feature>
<name>A0A9N9A931_9GLOM</name>
<reference evidence="3" key="1">
    <citation type="submission" date="2021-06" db="EMBL/GenBank/DDBJ databases">
        <authorList>
            <person name="Kallberg Y."/>
            <person name="Tangrot J."/>
            <person name="Rosling A."/>
        </authorList>
    </citation>
    <scope>NUCLEOTIDE SEQUENCE</scope>
    <source>
        <strain evidence="3">MT106</strain>
    </source>
</reference>
<dbReference type="EMBL" id="CAJVPL010000693">
    <property type="protein sequence ID" value="CAG8521820.1"/>
    <property type="molecule type" value="Genomic_DNA"/>
</dbReference>
<feature type="region of interest" description="Disordered" evidence="1">
    <location>
        <begin position="157"/>
        <end position="201"/>
    </location>
</feature>
<dbReference type="AlphaFoldDB" id="A0A9N9A931"/>
<evidence type="ECO:0000256" key="2">
    <source>
        <dbReference type="SAM" id="Phobius"/>
    </source>
</evidence>
<proteinExistence type="predicted"/>
<protein>
    <submittedName>
        <fullName evidence="3">12655_t:CDS:1</fullName>
    </submittedName>
</protein>
<sequence length="638" mass="70110">MNVTDIRSLEVFRSIKNIISDVDIVLLLIGYSIVVIIILNEILQYYLSFTTIFEDAAVSSGTDIQSLSNEKTRDTFKNTSAVIPSNTEVSNEKKYNLTKDASTNIMSEEATTEKRPKDLAVTIASNAITESSSSNGKESYLSKNSSISYTVTKATKVDREASAASVSDTNTQSISNQTETPAEVSLDTDTDTPATEKEADFQKSSVTDKIDMNIPNINKGDLPAKLAATVLNLEIRESSNETKPLEDPTVVIAQYTEISNENDLESPENLALDPGLVDSINESEPDFSEDSVDEEASDSNMKALLNESHLIDNQSLISKEEIDSHEDWFIENMSDIELQETGALLSAKKEPEFAQEPSTKKESDIEMDELLIEKETNFLECSSVAIMTDPNIQSSSINASFDVSLSSIESEDSTSISLSQINALIADSDRVEMNTENFIPISPSQEQALTEGIVESKSAEIGAELNNEQESDPVDGKSEISASDTRPCIDRLSNFSTHPNSSNLHNIPYSTLLMDSPVDILRTSRSFSQSESPLLINLKPFLDIIPSMESKYDQQLSSTTSETFNTQIESPKISDSVEDNEISSHKSLNNTILRNIAHKYFPPEREERVSLIINGNHLIKDTSLIGDSRVIGNTVAPL</sequence>
<evidence type="ECO:0000313" key="4">
    <source>
        <dbReference type="Proteomes" id="UP000789831"/>
    </source>
</evidence>
<keyword evidence="2" id="KW-1133">Transmembrane helix</keyword>
<keyword evidence="4" id="KW-1185">Reference proteome</keyword>
<feature type="compositionally biased region" description="Polar residues" evidence="1">
    <location>
        <begin position="164"/>
        <end position="180"/>
    </location>
</feature>
<evidence type="ECO:0000313" key="3">
    <source>
        <dbReference type="EMBL" id="CAG8521820.1"/>
    </source>
</evidence>
<keyword evidence="2" id="KW-0472">Membrane</keyword>
<comment type="caution">
    <text evidence="3">The sequence shown here is derived from an EMBL/GenBank/DDBJ whole genome shotgun (WGS) entry which is preliminary data.</text>
</comment>
<dbReference type="Proteomes" id="UP000789831">
    <property type="component" value="Unassembled WGS sequence"/>
</dbReference>
<feature type="transmembrane region" description="Helical" evidence="2">
    <location>
        <begin position="24"/>
        <end position="47"/>
    </location>
</feature>